<dbReference type="PANTHER" id="PTHR35566:SF1">
    <property type="entry name" value="TYPE VI SECRETION SYSTEM BASEPLATE COMPONENT TSSK1"/>
    <property type="match status" value="1"/>
</dbReference>
<dbReference type="InterPro" id="IPR010263">
    <property type="entry name" value="T6SS_TssK"/>
</dbReference>
<dbReference type="EMBL" id="JPQU01000072">
    <property type="protein sequence ID" value="KFE52630.1"/>
    <property type="molecule type" value="Genomic_DNA"/>
</dbReference>
<reference evidence="1 2" key="1">
    <citation type="submission" date="2014-07" db="EMBL/GenBank/DDBJ databases">
        <title>Draft Genome Sequences of Environmental Pseudomonas syringae strains.</title>
        <authorList>
            <person name="Baltrus D.A."/>
            <person name="Berge O."/>
            <person name="Morris C."/>
        </authorList>
    </citation>
    <scope>NUCLEOTIDE SEQUENCE [LARGE SCALE GENOMIC DNA]</scope>
    <source>
        <strain evidence="1 2">GAW0119</strain>
    </source>
</reference>
<dbReference type="RefSeq" id="WP_032631013.1">
    <property type="nucleotide sequence ID" value="NZ_JPQU01000072.1"/>
</dbReference>
<sequence length="238" mass="26828">MKIDRPLWYAGTLLSPQQFQQQARWEAWTNESLAHLSLIHPWGVQAVAFDAEAMRLGKLKATQLCLRMPDGTLIDTDYVDRLPPALELAKLPPESVQNATLLLALPLEQANGNNCLFDGTRADRPMRYIQDWRKVQDVFADEIQEIGVLEHALSLRLDSDANADYLTCPLARLVRDGQGSWSLDTAYVPPLLSFAAHPGLLTQLDNLLTQMAAKRERLMGKREQVMQYGESDLAFITR</sequence>
<evidence type="ECO:0000313" key="2">
    <source>
        <dbReference type="Proteomes" id="UP000028631"/>
    </source>
</evidence>
<dbReference type="Proteomes" id="UP000028631">
    <property type="component" value="Unassembled WGS sequence"/>
</dbReference>
<evidence type="ECO:0000313" key="1">
    <source>
        <dbReference type="EMBL" id="KFE52630.1"/>
    </source>
</evidence>
<organism evidence="1 2">
    <name type="scientific">Pseudomonas syringae</name>
    <dbReference type="NCBI Taxonomy" id="317"/>
    <lineage>
        <taxon>Bacteria</taxon>
        <taxon>Pseudomonadati</taxon>
        <taxon>Pseudomonadota</taxon>
        <taxon>Gammaproteobacteria</taxon>
        <taxon>Pseudomonadales</taxon>
        <taxon>Pseudomonadaceae</taxon>
        <taxon>Pseudomonas</taxon>
    </lineage>
</organism>
<dbReference type="Pfam" id="PF05936">
    <property type="entry name" value="T6SS_VasE"/>
    <property type="match status" value="1"/>
</dbReference>
<feature type="non-terminal residue" evidence="1">
    <location>
        <position position="238"/>
    </location>
</feature>
<proteinExistence type="predicted"/>
<protein>
    <submittedName>
        <fullName evidence="1">Uncharacterized protein</fullName>
    </submittedName>
</protein>
<dbReference type="NCBIfam" id="TIGR03353">
    <property type="entry name" value="VI_chp_4"/>
    <property type="match status" value="1"/>
</dbReference>
<dbReference type="PATRIC" id="fig|317.175.peg.4639"/>
<keyword evidence="2" id="KW-1185">Reference proteome</keyword>
<comment type="caution">
    <text evidence="1">The sequence shown here is derived from an EMBL/GenBank/DDBJ whole genome shotgun (WGS) entry which is preliminary data.</text>
</comment>
<accession>A0A085VB17</accession>
<dbReference type="PANTHER" id="PTHR35566">
    <property type="entry name" value="BLR3599 PROTEIN"/>
    <property type="match status" value="1"/>
</dbReference>
<name>A0A085VB17_PSESX</name>
<gene>
    <name evidence="1" type="ORF">IV01_22255</name>
</gene>
<dbReference type="AlphaFoldDB" id="A0A085VB17"/>